<dbReference type="Pfam" id="PF13456">
    <property type="entry name" value="RVT_3"/>
    <property type="match status" value="1"/>
</dbReference>
<dbReference type="InterPro" id="IPR052929">
    <property type="entry name" value="RNase_H-like_EbsB-rel"/>
</dbReference>
<feature type="chain" id="PRO_5043808061" description="RNase H type-1 domain-containing protein" evidence="1">
    <location>
        <begin position="20"/>
        <end position="178"/>
    </location>
</feature>
<gene>
    <name evidence="3" type="ORF">LTRI10_LOCUS9009</name>
</gene>
<dbReference type="GO" id="GO:0003676">
    <property type="term" value="F:nucleic acid binding"/>
    <property type="evidence" value="ECO:0007669"/>
    <property type="project" value="InterPro"/>
</dbReference>
<name>A0AAV2CYM8_9ROSI</name>
<dbReference type="PANTHER" id="PTHR47074:SF11">
    <property type="entry name" value="REVERSE TRANSCRIPTASE-LIKE PROTEIN"/>
    <property type="match status" value="1"/>
</dbReference>
<dbReference type="Proteomes" id="UP001497516">
    <property type="component" value="Chromosome 10"/>
</dbReference>
<proteinExistence type="predicted"/>
<dbReference type="EMBL" id="OZ034814">
    <property type="protein sequence ID" value="CAL1361642.1"/>
    <property type="molecule type" value="Genomic_DNA"/>
</dbReference>
<feature type="domain" description="RNase H type-1" evidence="2">
    <location>
        <begin position="71"/>
        <end position="156"/>
    </location>
</feature>
<keyword evidence="4" id="KW-1185">Reference proteome</keyword>
<reference evidence="3 4" key="1">
    <citation type="submission" date="2024-04" db="EMBL/GenBank/DDBJ databases">
        <authorList>
            <person name="Fracassetti M."/>
        </authorList>
    </citation>
    <scope>NUCLEOTIDE SEQUENCE [LARGE SCALE GENOMIC DNA]</scope>
</reference>
<protein>
    <recommendedName>
        <fullName evidence="2">RNase H type-1 domain-containing protein</fullName>
    </recommendedName>
</protein>
<dbReference type="PANTHER" id="PTHR47074">
    <property type="entry name" value="BNAC02G40300D PROTEIN"/>
    <property type="match status" value="1"/>
</dbReference>
<dbReference type="AlphaFoldDB" id="A0AAV2CYM8"/>
<evidence type="ECO:0000313" key="3">
    <source>
        <dbReference type="EMBL" id="CAL1361642.1"/>
    </source>
</evidence>
<dbReference type="InterPro" id="IPR002156">
    <property type="entry name" value="RNaseH_domain"/>
</dbReference>
<evidence type="ECO:0000256" key="1">
    <source>
        <dbReference type="SAM" id="SignalP"/>
    </source>
</evidence>
<evidence type="ECO:0000313" key="4">
    <source>
        <dbReference type="Proteomes" id="UP001497516"/>
    </source>
</evidence>
<feature type="signal peptide" evidence="1">
    <location>
        <begin position="1"/>
        <end position="19"/>
    </location>
</feature>
<dbReference type="GO" id="GO:0004523">
    <property type="term" value="F:RNA-DNA hybrid ribonuclease activity"/>
    <property type="evidence" value="ECO:0007669"/>
    <property type="project" value="InterPro"/>
</dbReference>
<keyword evidence="1" id="KW-0732">Signal</keyword>
<evidence type="ECO:0000259" key="2">
    <source>
        <dbReference type="Pfam" id="PF13456"/>
    </source>
</evidence>
<accession>A0AAV2CYM8</accession>
<organism evidence="3 4">
    <name type="scientific">Linum trigynum</name>
    <dbReference type="NCBI Taxonomy" id="586398"/>
    <lineage>
        <taxon>Eukaryota</taxon>
        <taxon>Viridiplantae</taxon>
        <taxon>Streptophyta</taxon>
        <taxon>Embryophyta</taxon>
        <taxon>Tracheophyta</taxon>
        <taxon>Spermatophyta</taxon>
        <taxon>Magnoliopsida</taxon>
        <taxon>eudicotyledons</taxon>
        <taxon>Gunneridae</taxon>
        <taxon>Pentapetalae</taxon>
        <taxon>rosids</taxon>
        <taxon>fabids</taxon>
        <taxon>Malpighiales</taxon>
        <taxon>Linaceae</taxon>
        <taxon>Linum</taxon>
    </lineage>
</organism>
<sequence length="178" mass="19713">MRVVRLMCVLWRIWKGWNSVVFEGQQTLPSILRQEFLHQVSEWEQLPQGDGNGMGEPSGGLGADHPAVAVGSPMLVELSTLRDAIRWCQHRGLEAVTIEGDAKIVIDKVNAGDVCAAAGGALFEEIRHLLLMSPGFRVQFVDRQNSRVVHMVTKKALSLFPASCNGFDFCGWLRSQLL</sequence>